<dbReference type="Gene3D" id="3.30.70.270">
    <property type="match status" value="1"/>
</dbReference>
<protein>
    <recommendedName>
        <fullName evidence="6">Integrase zinc-binding domain-containing protein</fullName>
    </recommendedName>
</protein>
<keyword evidence="1" id="KW-0511">Multifunctional enzyme</keyword>
<keyword evidence="5" id="KW-1185">Reference proteome</keyword>
<dbReference type="InterPro" id="IPR041588">
    <property type="entry name" value="Integrase_H2C2"/>
</dbReference>
<dbReference type="EMBL" id="CACVBM020001282">
    <property type="protein sequence ID" value="CAA7043550.1"/>
    <property type="molecule type" value="Genomic_DNA"/>
</dbReference>
<feature type="domain" description="Integrase zinc-binding" evidence="3">
    <location>
        <begin position="250"/>
        <end position="306"/>
    </location>
</feature>
<sequence length="345" mass="39284">MRLMNDVFREYLDVFVIIFIDDILREFLWIRLRLRLSEIGLDLVVPRDQEFSGFAGYYRRFVKGFATMAQPMTKLTGKDVRLFGQLSVRRALVAQGDVDYYTVLALPELGKPYAVYTDASGIGLGCVLMQEGRVIAYASRQWQGIQVFTDHKSLQHIFTQPMMNARQTRWVEFLADYQLARSVPCVCVPFRMEPLGLEAVDQADLLSRIRVAQQSDQSLLDATRVTGSEYEVSANGTILVRGRVCVPKDVELRHQILGEAHASKFSIHPGATKMYHDLKRYYHWVGMKRDVADWVAKCNTCALVKAEHQVPGGLLQSLPIPECKWDRITMDFVVGLPVSRTFNAI</sequence>
<comment type="caution">
    <text evidence="4">The sequence shown here is derived from an EMBL/GenBank/DDBJ whole genome shotgun (WGS) entry which is preliminary data.</text>
</comment>
<dbReference type="Pfam" id="PF17919">
    <property type="entry name" value="RT_RNaseH_2"/>
    <property type="match status" value="1"/>
</dbReference>
<dbReference type="Pfam" id="PF17921">
    <property type="entry name" value="Integrase_H2C2"/>
    <property type="match status" value="1"/>
</dbReference>
<feature type="domain" description="Reverse transcriptase/retrotransposon-derived protein RNase H-like" evidence="2">
    <location>
        <begin position="102"/>
        <end position="146"/>
    </location>
</feature>
<gene>
    <name evidence="4" type="ORF">MERR_LOCUS30785</name>
</gene>
<dbReference type="PANTHER" id="PTHR37984:SF5">
    <property type="entry name" value="PROTEIN NYNRIN-LIKE"/>
    <property type="match status" value="1"/>
</dbReference>
<evidence type="ECO:0000313" key="5">
    <source>
        <dbReference type="Proteomes" id="UP000467841"/>
    </source>
</evidence>
<dbReference type="Gene3D" id="1.10.340.70">
    <property type="match status" value="1"/>
</dbReference>
<dbReference type="InterPro" id="IPR041577">
    <property type="entry name" value="RT_RNaseH_2"/>
</dbReference>
<evidence type="ECO:0008006" key="6">
    <source>
        <dbReference type="Google" id="ProtNLM"/>
    </source>
</evidence>
<dbReference type="InterPro" id="IPR043502">
    <property type="entry name" value="DNA/RNA_pol_sf"/>
</dbReference>
<dbReference type="GO" id="GO:0003824">
    <property type="term" value="F:catalytic activity"/>
    <property type="evidence" value="ECO:0007669"/>
    <property type="project" value="UniProtKB-KW"/>
</dbReference>
<dbReference type="InterPro" id="IPR043128">
    <property type="entry name" value="Rev_trsase/Diguanyl_cyclase"/>
</dbReference>
<dbReference type="InterPro" id="IPR050951">
    <property type="entry name" value="Retrovirus_Pol_polyprotein"/>
</dbReference>
<evidence type="ECO:0000259" key="2">
    <source>
        <dbReference type="Pfam" id="PF17919"/>
    </source>
</evidence>
<dbReference type="AlphaFoldDB" id="A0A6D2K2E3"/>
<name>A0A6D2K2E3_9BRAS</name>
<evidence type="ECO:0000259" key="3">
    <source>
        <dbReference type="Pfam" id="PF17921"/>
    </source>
</evidence>
<accession>A0A6D2K2E3</accession>
<evidence type="ECO:0000313" key="4">
    <source>
        <dbReference type="EMBL" id="CAA7043550.1"/>
    </source>
</evidence>
<reference evidence="4" key="1">
    <citation type="submission" date="2020-01" db="EMBL/GenBank/DDBJ databases">
        <authorList>
            <person name="Mishra B."/>
        </authorList>
    </citation>
    <scope>NUCLEOTIDE SEQUENCE [LARGE SCALE GENOMIC DNA]</scope>
</reference>
<proteinExistence type="predicted"/>
<dbReference type="SUPFAM" id="SSF56672">
    <property type="entry name" value="DNA/RNA polymerases"/>
    <property type="match status" value="1"/>
</dbReference>
<evidence type="ECO:0000256" key="1">
    <source>
        <dbReference type="ARBA" id="ARBA00023268"/>
    </source>
</evidence>
<dbReference type="Proteomes" id="UP000467841">
    <property type="component" value="Unassembled WGS sequence"/>
</dbReference>
<dbReference type="FunFam" id="1.10.340.70:FF:000001">
    <property type="entry name" value="Retrovirus-related Pol polyprotein from transposon gypsy-like Protein"/>
    <property type="match status" value="1"/>
</dbReference>
<dbReference type="PANTHER" id="PTHR37984">
    <property type="entry name" value="PROTEIN CBG26694"/>
    <property type="match status" value="1"/>
</dbReference>
<organism evidence="4 5">
    <name type="scientific">Microthlaspi erraticum</name>
    <dbReference type="NCBI Taxonomy" id="1685480"/>
    <lineage>
        <taxon>Eukaryota</taxon>
        <taxon>Viridiplantae</taxon>
        <taxon>Streptophyta</taxon>
        <taxon>Embryophyta</taxon>
        <taxon>Tracheophyta</taxon>
        <taxon>Spermatophyta</taxon>
        <taxon>Magnoliopsida</taxon>
        <taxon>eudicotyledons</taxon>
        <taxon>Gunneridae</taxon>
        <taxon>Pentapetalae</taxon>
        <taxon>rosids</taxon>
        <taxon>malvids</taxon>
        <taxon>Brassicales</taxon>
        <taxon>Brassicaceae</taxon>
        <taxon>Coluteocarpeae</taxon>
        <taxon>Microthlaspi</taxon>
    </lineage>
</organism>
<dbReference type="OrthoDB" id="111931at2759"/>